<evidence type="ECO:0000256" key="3">
    <source>
        <dbReference type="PROSITE-ProRule" id="PRU00325"/>
    </source>
</evidence>
<dbReference type="GO" id="GO:0008270">
    <property type="term" value="F:zinc ion binding"/>
    <property type="evidence" value="ECO:0007669"/>
    <property type="project" value="UniProtKB-KW"/>
</dbReference>
<keyword evidence="2" id="KW-0479">Metal-binding</keyword>
<organism evidence="5 7">
    <name type="scientific">Rotaria magnacalcarata</name>
    <dbReference type="NCBI Taxonomy" id="392030"/>
    <lineage>
        <taxon>Eukaryota</taxon>
        <taxon>Metazoa</taxon>
        <taxon>Spiralia</taxon>
        <taxon>Gnathifera</taxon>
        <taxon>Rotifera</taxon>
        <taxon>Eurotatoria</taxon>
        <taxon>Bdelloidea</taxon>
        <taxon>Philodinida</taxon>
        <taxon>Philodinidae</taxon>
        <taxon>Rotaria</taxon>
    </lineage>
</organism>
<accession>A0A814UG56</accession>
<dbReference type="PROSITE" id="PS50966">
    <property type="entry name" value="ZF_SWIM"/>
    <property type="match status" value="1"/>
</dbReference>
<sequence>MDGDFDKYDSVAEFRMEPMNSDDDSVMSVSIENVGTSHSNANIDTQPKSISIPIFRCSKSHHSCVFCDEKDPCSTKVLSRIQRTMIFLKCGIIAAPGSRCCTSHLCEDGLTIKSFDHIRISKPDRWQIDSIEFQIFVEDIRVILFKQKKFDFDDPSCFSDEGYQTIVGLCKEQFNRLVNTVSSMRNSPVRSVRVAVAVFLAKLRLGLSNRVLAVLFNLENKRVVSRINNQVRKALMEDFVPYHLGLKHITRETAIEQHQTAIATILHTNKPNQLCVIADSTYLFIQKSSNNQLQRKSYSMHKHRNLVKPMILTTTDGYILCSLGTFFSDYNNNDATILNHCLYTNEQDIIHCLHKDDILIVDRGFRDVIPTIKNFGYQAAMPSFLNRREQLSIEDANYTRLVTKVRWVIESVNGQVKQWKYFSQAIQNSSLRFISNYLDITCAIINAFFPKPVSDIHAGAEIAYRMLEKIDQENNIQMHLCHISKERSDWKKYDAKMCIFPELSADDVRSLCCGSYQVKQAISYIQEHLTPSPLCDDEPEFIVELSSNDDNIVRARFSSRHINKKTYVTIIQHDIKNIEQPIIGWYCTCMSGRRDVGCCVHVAALLWHLGVCRAEIDPNDHPLSTRNIYLQIIDSIPFYDVQTSDDEDVTTDDEI</sequence>
<dbReference type="PANTHER" id="PTHR23080">
    <property type="entry name" value="THAP DOMAIN PROTEIN"/>
    <property type="match status" value="1"/>
</dbReference>
<dbReference type="InterPro" id="IPR027806">
    <property type="entry name" value="HARBI1_dom"/>
</dbReference>
<keyword evidence="3" id="KW-0862">Zinc</keyword>
<name>A0A814UG56_9BILA</name>
<dbReference type="Proteomes" id="UP000681967">
    <property type="component" value="Unassembled WGS sequence"/>
</dbReference>
<dbReference type="Proteomes" id="UP000663855">
    <property type="component" value="Unassembled WGS sequence"/>
</dbReference>
<reference evidence="5" key="1">
    <citation type="submission" date="2021-02" db="EMBL/GenBank/DDBJ databases">
        <authorList>
            <person name="Nowell W R."/>
        </authorList>
    </citation>
    <scope>NUCLEOTIDE SEQUENCE</scope>
</reference>
<evidence type="ECO:0000313" key="5">
    <source>
        <dbReference type="EMBL" id="CAF1174876.1"/>
    </source>
</evidence>
<protein>
    <recommendedName>
        <fullName evidence="4">SWIM-type domain-containing protein</fullName>
    </recommendedName>
</protein>
<proteinExistence type="predicted"/>
<evidence type="ECO:0000256" key="2">
    <source>
        <dbReference type="ARBA" id="ARBA00022723"/>
    </source>
</evidence>
<comment type="cofactor">
    <cofactor evidence="1">
        <name>a divalent metal cation</name>
        <dbReference type="ChEBI" id="CHEBI:60240"/>
    </cofactor>
</comment>
<dbReference type="Pfam" id="PF13359">
    <property type="entry name" value="DDE_Tnp_4"/>
    <property type="match status" value="1"/>
</dbReference>
<dbReference type="EMBL" id="CAJNOV010004403">
    <property type="protein sequence ID" value="CAF1174876.1"/>
    <property type="molecule type" value="Genomic_DNA"/>
</dbReference>
<evidence type="ECO:0000256" key="1">
    <source>
        <dbReference type="ARBA" id="ARBA00001968"/>
    </source>
</evidence>
<evidence type="ECO:0000259" key="4">
    <source>
        <dbReference type="PROSITE" id="PS50966"/>
    </source>
</evidence>
<feature type="domain" description="SWIM-type" evidence="4">
    <location>
        <begin position="567"/>
        <end position="610"/>
    </location>
</feature>
<gene>
    <name evidence="6" type="ORF">BYL167_LOCUS16769</name>
    <name evidence="5" type="ORF">CJN711_LOCUS10708</name>
</gene>
<dbReference type="EMBL" id="CAJOBH010006473">
    <property type="protein sequence ID" value="CAF4057401.1"/>
    <property type="molecule type" value="Genomic_DNA"/>
</dbReference>
<dbReference type="InterPro" id="IPR007527">
    <property type="entry name" value="Znf_SWIM"/>
</dbReference>
<evidence type="ECO:0000313" key="6">
    <source>
        <dbReference type="EMBL" id="CAF4057401.1"/>
    </source>
</evidence>
<keyword evidence="3" id="KW-0863">Zinc-finger</keyword>
<dbReference type="AlphaFoldDB" id="A0A814UG56"/>
<evidence type="ECO:0000313" key="7">
    <source>
        <dbReference type="Proteomes" id="UP000663855"/>
    </source>
</evidence>
<comment type="caution">
    <text evidence="5">The sequence shown here is derived from an EMBL/GenBank/DDBJ whole genome shotgun (WGS) entry which is preliminary data.</text>
</comment>